<evidence type="ECO:0000256" key="4">
    <source>
        <dbReference type="PROSITE-ProRule" id="PRU10007"/>
    </source>
</evidence>
<feature type="active site" evidence="4">
    <location>
        <position position="207"/>
    </location>
</feature>
<dbReference type="InterPro" id="IPR016163">
    <property type="entry name" value="Ald_DH_C"/>
</dbReference>
<sequence length="372" mass="40748">MSKDIKYLVLENYIGGNFVPCSKLINSFNPSTGEVYCKVPDSGPEEVNAAVRAAKEAFPDWSAKSPAERSKELNKLADLIEARLEEFAQAESKDQADNFCFFASSVLHHTNDSSQMDHVSCLNYTVCCPVGPMPLYLLTWKIAPAVATGNTAVAKPSEMTSVTAWMMSGDALVSHPDVPLISLTGSTATARLITECSAPYCKKLSMELGGKNPAIIFADADMEQCISTNLFVSFSLLSQGEICLCTRRIFIERGIYPEFLARFVDTARRWKTGVKEHLQVKGYVALAVTEGAQVHCGEGVDKVTLPQQNASGYFMLPTIISRIFSPVTCVTPFDEEEEVISWANGIRYGLSATGGKDSYHFFTEVKSITVKH</sequence>
<dbReference type="InterPro" id="IPR029510">
    <property type="entry name" value="Ald_DH_CS_GLU"/>
</dbReference>
<dbReference type="Proteomes" id="UP000694701">
    <property type="component" value="Unplaced"/>
</dbReference>
<evidence type="ECO:0000256" key="1">
    <source>
        <dbReference type="ARBA" id="ARBA00009986"/>
    </source>
</evidence>
<dbReference type="InterPro" id="IPR016161">
    <property type="entry name" value="Ald_DH/histidinol_DH"/>
</dbReference>
<dbReference type="Gene3D" id="3.40.309.10">
    <property type="entry name" value="Aldehyde Dehydrogenase, Chain A, domain 2"/>
    <property type="match status" value="1"/>
</dbReference>
<dbReference type="GO" id="GO:0042573">
    <property type="term" value="P:retinoic acid metabolic process"/>
    <property type="evidence" value="ECO:0007669"/>
    <property type="project" value="TreeGrafter"/>
</dbReference>
<dbReference type="Pfam" id="PF00171">
    <property type="entry name" value="Aldedh"/>
    <property type="match status" value="2"/>
</dbReference>
<evidence type="ECO:0000256" key="3">
    <source>
        <dbReference type="ARBA" id="ARBA00023027"/>
    </source>
</evidence>
<name>A0A8C2H9N5_CYPCA</name>
<dbReference type="InterPro" id="IPR015590">
    <property type="entry name" value="Aldehyde_DH_dom"/>
</dbReference>
<dbReference type="InterPro" id="IPR016160">
    <property type="entry name" value="Ald_DH_CS_CYS"/>
</dbReference>
<evidence type="ECO:0000256" key="2">
    <source>
        <dbReference type="ARBA" id="ARBA00023002"/>
    </source>
</evidence>
<dbReference type="AlphaFoldDB" id="A0A8C2H9N5"/>
<dbReference type="PANTHER" id="PTHR43720:SF2">
    <property type="entry name" value="2-AMINOMUCONIC SEMIALDEHYDE DEHYDROGENASE"/>
    <property type="match status" value="1"/>
</dbReference>
<feature type="domain" description="Aldehyde dehydrogenase" evidence="6">
    <location>
        <begin position="169"/>
        <end position="352"/>
    </location>
</feature>
<dbReference type="Gene3D" id="3.40.605.10">
    <property type="entry name" value="Aldehyde Dehydrogenase, Chain A, domain 1"/>
    <property type="match status" value="3"/>
</dbReference>
<dbReference type="PANTHER" id="PTHR43720">
    <property type="entry name" value="2-AMINOMUCONIC SEMIALDEHYDE DEHYDROGENASE"/>
    <property type="match status" value="1"/>
</dbReference>
<evidence type="ECO:0000313" key="8">
    <source>
        <dbReference type="Proteomes" id="UP000694701"/>
    </source>
</evidence>
<dbReference type="InterPro" id="IPR016162">
    <property type="entry name" value="Ald_DH_N"/>
</dbReference>
<dbReference type="GO" id="GO:0001758">
    <property type="term" value="F:retinal dehydrogenase (NAD+) activity"/>
    <property type="evidence" value="ECO:0007669"/>
    <property type="project" value="TreeGrafter"/>
</dbReference>
<reference evidence="7" key="1">
    <citation type="submission" date="2025-08" db="UniProtKB">
        <authorList>
            <consortium name="Ensembl"/>
        </authorList>
    </citation>
    <scope>IDENTIFICATION</scope>
</reference>
<proteinExistence type="inferred from homology"/>
<comment type="similarity">
    <text evidence="1 5">Belongs to the aldehyde dehydrogenase family.</text>
</comment>
<dbReference type="Ensembl" id="ENSCCRT00020029770.1">
    <property type="protein sequence ID" value="ENSCCRP00020027163.1"/>
    <property type="gene ID" value="ENSCCRG00020012468.1"/>
</dbReference>
<dbReference type="PROSITE" id="PS00070">
    <property type="entry name" value="ALDEHYDE_DEHYDR_CYS"/>
    <property type="match status" value="1"/>
</dbReference>
<feature type="domain" description="Aldehyde dehydrogenase" evidence="6">
    <location>
        <begin position="23"/>
        <end position="167"/>
    </location>
</feature>
<accession>A0A8C2H9N5</accession>
<dbReference type="SUPFAM" id="SSF53720">
    <property type="entry name" value="ALDH-like"/>
    <property type="match status" value="1"/>
</dbReference>
<dbReference type="PROSITE" id="PS00687">
    <property type="entry name" value="ALDEHYDE_DEHYDR_GLU"/>
    <property type="match status" value="1"/>
</dbReference>
<evidence type="ECO:0000256" key="5">
    <source>
        <dbReference type="RuleBase" id="RU003345"/>
    </source>
</evidence>
<keyword evidence="2 5" id="KW-0560">Oxidoreductase</keyword>
<evidence type="ECO:0000313" key="7">
    <source>
        <dbReference type="Ensembl" id="ENSCCRP00020027163.1"/>
    </source>
</evidence>
<organism evidence="7 8">
    <name type="scientific">Cyprinus carpio</name>
    <name type="common">Common carp</name>
    <dbReference type="NCBI Taxonomy" id="7962"/>
    <lineage>
        <taxon>Eukaryota</taxon>
        <taxon>Metazoa</taxon>
        <taxon>Chordata</taxon>
        <taxon>Craniata</taxon>
        <taxon>Vertebrata</taxon>
        <taxon>Euteleostomi</taxon>
        <taxon>Actinopterygii</taxon>
        <taxon>Neopterygii</taxon>
        <taxon>Teleostei</taxon>
        <taxon>Ostariophysi</taxon>
        <taxon>Cypriniformes</taxon>
        <taxon>Cyprinidae</taxon>
        <taxon>Cyprininae</taxon>
        <taxon>Cyprinus</taxon>
    </lineage>
</organism>
<evidence type="ECO:0000259" key="6">
    <source>
        <dbReference type="Pfam" id="PF00171"/>
    </source>
</evidence>
<keyword evidence="3" id="KW-0520">NAD</keyword>
<protein>
    <submittedName>
        <fullName evidence="7">Aldehyde dehydrogenase 8 family, member A1</fullName>
    </submittedName>
</protein>